<comment type="caution">
    <text evidence="13">The sequence shown here is derived from an EMBL/GenBank/DDBJ whole genome shotgun (WGS) entry which is preliminary data.</text>
</comment>
<evidence type="ECO:0000256" key="10">
    <source>
        <dbReference type="SAM" id="MobiDB-lite"/>
    </source>
</evidence>
<feature type="binding site" evidence="9">
    <location>
        <begin position="412"/>
        <end position="415"/>
    </location>
    <ligand>
        <name>GTP</name>
        <dbReference type="ChEBI" id="CHEBI:37565"/>
    </ligand>
</feature>
<keyword evidence="6 9" id="KW-0472">Membrane</keyword>
<dbReference type="InterPro" id="IPR027417">
    <property type="entry name" value="P-loop_NTPase"/>
</dbReference>
<dbReference type="GO" id="GO:0005047">
    <property type="term" value="F:signal recognition particle binding"/>
    <property type="evidence" value="ECO:0007669"/>
    <property type="project" value="TreeGrafter"/>
</dbReference>
<dbReference type="GO" id="GO:0003924">
    <property type="term" value="F:GTPase activity"/>
    <property type="evidence" value="ECO:0007669"/>
    <property type="project" value="UniProtKB-UniRule"/>
</dbReference>
<dbReference type="GO" id="GO:0005737">
    <property type="term" value="C:cytoplasm"/>
    <property type="evidence" value="ECO:0007669"/>
    <property type="project" value="UniProtKB-SubCell"/>
</dbReference>
<dbReference type="InterPro" id="IPR042101">
    <property type="entry name" value="SRP54_N_sf"/>
</dbReference>
<dbReference type="AlphaFoldDB" id="A0A017TF17"/>
<comment type="catalytic activity">
    <reaction evidence="8 9">
        <text>GTP + H2O = GDP + phosphate + H(+)</text>
        <dbReference type="Rhea" id="RHEA:19669"/>
        <dbReference type="ChEBI" id="CHEBI:15377"/>
        <dbReference type="ChEBI" id="CHEBI:15378"/>
        <dbReference type="ChEBI" id="CHEBI:37565"/>
        <dbReference type="ChEBI" id="CHEBI:43474"/>
        <dbReference type="ChEBI" id="CHEBI:58189"/>
        <dbReference type="EC" id="3.6.5.4"/>
    </reaction>
</comment>
<dbReference type="EMBL" id="ASRX01000010">
    <property type="protein sequence ID" value="EYF07415.1"/>
    <property type="molecule type" value="Genomic_DNA"/>
</dbReference>
<keyword evidence="11" id="KW-0812">Transmembrane</keyword>
<dbReference type="RefSeq" id="WP_052374397.1">
    <property type="nucleotide sequence ID" value="NZ_ASRX01000010.1"/>
</dbReference>
<dbReference type="GO" id="GO:0006614">
    <property type="term" value="P:SRP-dependent cotranslational protein targeting to membrane"/>
    <property type="evidence" value="ECO:0007669"/>
    <property type="project" value="InterPro"/>
</dbReference>
<dbReference type="PANTHER" id="PTHR43134:SF1">
    <property type="entry name" value="SIGNAL RECOGNITION PARTICLE RECEPTOR SUBUNIT ALPHA"/>
    <property type="match status" value="1"/>
</dbReference>
<keyword evidence="4 9" id="KW-0378">Hydrolase</keyword>
<dbReference type="PANTHER" id="PTHR43134">
    <property type="entry name" value="SIGNAL RECOGNITION PARTICLE RECEPTOR SUBUNIT ALPHA"/>
    <property type="match status" value="1"/>
</dbReference>
<evidence type="ECO:0000256" key="1">
    <source>
        <dbReference type="ARBA" id="ARBA00022475"/>
    </source>
</evidence>
<dbReference type="SMART" id="SM00962">
    <property type="entry name" value="SRP54"/>
    <property type="match status" value="1"/>
</dbReference>
<dbReference type="Gene3D" id="1.20.120.140">
    <property type="entry name" value="Signal recognition particle SRP54, nucleotide-binding domain"/>
    <property type="match status" value="1"/>
</dbReference>
<feature type="domain" description="SRP54-type proteins GTP-binding" evidence="12">
    <location>
        <begin position="433"/>
        <end position="446"/>
    </location>
</feature>
<comment type="similarity">
    <text evidence="9">Belongs to the GTP-binding SRP family. FtsY subfamily.</text>
</comment>
<dbReference type="InterPro" id="IPR003593">
    <property type="entry name" value="AAA+_ATPase"/>
</dbReference>
<feature type="compositionally biased region" description="Basic and acidic residues" evidence="10">
    <location>
        <begin position="29"/>
        <end position="63"/>
    </location>
</feature>
<evidence type="ECO:0000256" key="3">
    <source>
        <dbReference type="ARBA" id="ARBA00022741"/>
    </source>
</evidence>
<dbReference type="Pfam" id="PF00448">
    <property type="entry name" value="SRP54"/>
    <property type="match status" value="1"/>
</dbReference>
<dbReference type="Pfam" id="PF02881">
    <property type="entry name" value="SRP54_N"/>
    <property type="match status" value="1"/>
</dbReference>
<name>A0A017TF17_9BACT</name>
<dbReference type="Gene3D" id="3.40.50.300">
    <property type="entry name" value="P-loop containing nucleotide triphosphate hydrolases"/>
    <property type="match status" value="1"/>
</dbReference>
<keyword evidence="14" id="KW-1185">Reference proteome</keyword>
<dbReference type="OrthoDB" id="9804720at2"/>
<dbReference type="NCBIfam" id="TIGR00064">
    <property type="entry name" value="ftsY"/>
    <property type="match status" value="1"/>
</dbReference>
<dbReference type="SUPFAM" id="SSF52540">
    <property type="entry name" value="P-loop containing nucleoside triphosphate hydrolases"/>
    <property type="match status" value="1"/>
</dbReference>
<gene>
    <name evidence="9" type="primary">ftsY</name>
    <name evidence="13" type="ORF">CAP_0168</name>
</gene>
<keyword evidence="5 9" id="KW-0342">GTP-binding</keyword>
<feature type="transmembrane region" description="Helical" evidence="11">
    <location>
        <begin position="6"/>
        <end position="23"/>
    </location>
</feature>
<dbReference type="SUPFAM" id="SSF47364">
    <property type="entry name" value="Domain of the SRP/SRP receptor G-proteins"/>
    <property type="match status" value="1"/>
</dbReference>
<keyword evidence="7 9" id="KW-0675">Receptor</keyword>
<dbReference type="InterPro" id="IPR004390">
    <property type="entry name" value="SR_rcpt_FtsY"/>
</dbReference>
<evidence type="ECO:0000256" key="11">
    <source>
        <dbReference type="SAM" id="Phobius"/>
    </source>
</evidence>
<keyword evidence="1 9" id="KW-1003">Cell membrane</keyword>
<dbReference type="EC" id="3.6.5.4" evidence="9"/>
<feature type="compositionally biased region" description="Basic and acidic residues" evidence="10">
    <location>
        <begin position="115"/>
        <end position="143"/>
    </location>
</feature>
<dbReference type="CDD" id="cd17874">
    <property type="entry name" value="FtsY"/>
    <property type="match status" value="1"/>
</dbReference>
<reference evidence="13 14" key="1">
    <citation type="submission" date="2013-05" db="EMBL/GenBank/DDBJ databases">
        <title>Genome assembly of Chondromyces apiculatus DSM 436.</title>
        <authorList>
            <person name="Sharma G."/>
            <person name="Khatri I."/>
            <person name="Kaur C."/>
            <person name="Mayilraj S."/>
            <person name="Subramanian S."/>
        </authorList>
    </citation>
    <scope>NUCLEOTIDE SEQUENCE [LARGE SCALE GENOMIC DNA]</scope>
    <source>
        <strain evidence="13 14">DSM 436</strain>
    </source>
</reference>
<dbReference type="SMART" id="SM00963">
    <property type="entry name" value="SRP54_N"/>
    <property type="match status" value="1"/>
</dbReference>
<evidence type="ECO:0000313" key="14">
    <source>
        <dbReference type="Proteomes" id="UP000019678"/>
    </source>
</evidence>
<dbReference type="InterPro" id="IPR000897">
    <property type="entry name" value="SRP54_GTPase_dom"/>
</dbReference>
<dbReference type="PROSITE" id="PS00300">
    <property type="entry name" value="SRP54"/>
    <property type="match status" value="1"/>
</dbReference>
<dbReference type="SMART" id="SM00382">
    <property type="entry name" value="AAA"/>
    <property type="match status" value="1"/>
</dbReference>
<keyword evidence="11" id="KW-1133">Transmembrane helix</keyword>
<sequence length="470" mass="50022">MEPAYIVAIVVVVIVAVAVFLFTRKKPELPEARQEQPPKLTPREESKAPAPAEKKTRAERQAEKPSAAKPAEARTEDKKPAKAEPKAAEAPATKPAEEVKAPAEKPAEPPAADKPAVDKPAPEKAAAEKPAEKPAEKVAEKPAVKPAPAKAPTPRKQDVEGLRKGLGKVREKEGFFGRLRSLLAGKKEIDPSIVEQIEEVLLTSDVGVKTTEELLRDIRESLGRKELDDEGKVWDALRAQAARILRIQGGGGLRFTNSPTVVMVVGVNGVGKTTTIGKLATQLKNDGKTVVLAAGDTFRAAAVQQLAVWGKRVGCEVVRGKDGANPGAVIFDAIQRAKEIGADVVLADTAGRLHTKTNLMDELTKVARTMTKALDGAPHETLLVLDATNGQNALQQAAMFKEVLPLTGIVLTKLDGTAKGGVILGIAAEHGVPVRYIGIGERAEDLREFEVDEFVEAMLGRPSKAEEAAA</sequence>
<comment type="subcellular location">
    <subcellularLocation>
        <location evidence="9">Cell membrane</location>
        <topology evidence="9">Peripheral membrane protein</topology>
        <orientation evidence="9">Cytoplasmic side</orientation>
    </subcellularLocation>
    <subcellularLocation>
        <location evidence="9">Cytoplasm</location>
    </subcellularLocation>
</comment>
<dbReference type="FunFam" id="3.40.50.300:FF:000053">
    <property type="entry name" value="Signal recognition particle receptor FtsY"/>
    <property type="match status" value="1"/>
</dbReference>
<dbReference type="GO" id="GO:0005886">
    <property type="term" value="C:plasma membrane"/>
    <property type="evidence" value="ECO:0007669"/>
    <property type="project" value="UniProtKB-SubCell"/>
</dbReference>
<feature type="compositionally biased region" description="Basic and acidic residues" evidence="10">
    <location>
        <begin position="95"/>
        <end position="107"/>
    </location>
</feature>
<evidence type="ECO:0000256" key="6">
    <source>
        <dbReference type="ARBA" id="ARBA00023136"/>
    </source>
</evidence>
<protein>
    <recommendedName>
        <fullName evidence="9">Signal recognition particle receptor FtsY</fullName>
        <shortName evidence="9">SRP receptor</shortName>
        <ecNumber evidence="9">3.6.5.4</ecNumber>
    </recommendedName>
</protein>
<evidence type="ECO:0000256" key="5">
    <source>
        <dbReference type="ARBA" id="ARBA00023134"/>
    </source>
</evidence>
<comment type="function">
    <text evidence="9">Involved in targeting and insertion of nascent membrane proteins into the cytoplasmic membrane. Acts as a receptor for the complex formed by the signal recognition particle (SRP) and the ribosome-nascent chain (RNC).</text>
</comment>
<proteinExistence type="inferred from homology"/>
<dbReference type="eggNOG" id="COG0552">
    <property type="taxonomic scope" value="Bacteria"/>
</dbReference>
<keyword evidence="3 9" id="KW-0547">Nucleotide-binding</keyword>
<comment type="subunit">
    <text evidence="9">Part of the signal recognition particle protein translocation system, which is composed of SRP and FtsY.</text>
</comment>
<dbReference type="HAMAP" id="MF_00920">
    <property type="entry name" value="FtsY"/>
    <property type="match status" value="1"/>
</dbReference>
<evidence type="ECO:0000256" key="7">
    <source>
        <dbReference type="ARBA" id="ARBA00023170"/>
    </source>
</evidence>
<organism evidence="13 14">
    <name type="scientific">Chondromyces apiculatus DSM 436</name>
    <dbReference type="NCBI Taxonomy" id="1192034"/>
    <lineage>
        <taxon>Bacteria</taxon>
        <taxon>Pseudomonadati</taxon>
        <taxon>Myxococcota</taxon>
        <taxon>Polyangia</taxon>
        <taxon>Polyangiales</taxon>
        <taxon>Polyangiaceae</taxon>
        <taxon>Chondromyces</taxon>
    </lineage>
</organism>
<dbReference type="STRING" id="1192034.CAP_0168"/>
<evidence type="ECO:0000259" key="12">
    <source>
        <dbReference type="PROSITE" id="PS00300"/>
    </source>
</evidence>
<feature type="region of interest" description="Disordered" evidence="10">
    <location>
        <begin position="29"/>
        <end position="161"/>
    </location>
</feature>
<evidence type="ECO:0000256" key="8">
    <source>
        <dbReference type="ARBA" id="ARBA00048027"/>
    </source>
</evidence>
<dbReference type="InterPro" id="IPR036225">
    <property type="entry name" value="SRP/SRP_N"/>
</dbReference>
<evidence type="ECO:0000256" key="2">
    <source>
        <dbReference type="ARBA" id="ARBA00022490"/>
    </source>
</evidence>
<feature type="binding site" evidence="9">
    <location>
        <begin position="266"/>
        <end position="273"/>
    </location>
    <ligand>
        <name>GTP</name>
        <dbReference type="ChEBI" id="CHEBI:37565"/>
    </ligand>
</feature>
<dbReference type="InterPro" id="IPR013822">
    <property type="entry name" value="Signal_recog_particl_SRP54_hlx"/>
</dbReference>
<dbReference type="GO" id="GO:0005525">
    <property type="term" value="F:GTP binding"/>
    <property type="evidence" value="ECO:0007669"/>
    <property type="project" value="UniProtKB-UniRule"/>
</dbReference>
<feature type="binding site" evidence="9">
    <location>
        <begin position="348"/>
        <end position="352"/>
    </location>
    <ligand>
        <name>GTP</name>
        <dbReference type="ChEBI" id="CHEBI:37565"/>
    </ligand>
</feature>
<evidence type="ECO:0000256" key="4">
    <source>
        <dbReference type="ARBA" id="ARBA00022801"/>
    </source>
</evidence>
<feature type="compositionally biased region" description="Basic and acidic residues" evidence="10">
    <location>
        <begin position="71"/>
        <end position="87"/>
    </location>
</feature>
<evidence type="ECO:0000313" key="13">
    <source>
        <dbReference type="EMBL" id="EYF07415.1"/>
    </source>
</evidence>
<accession>A0A017TF17</accession>
<dbReference type="Proteomes" id="UP000019678">
    <property type="component" value="Unassembled WGS sequence"/>
</dbReference>
<feature type="compositionally biased region" description="Low complexity" evidence="10">
    <location>
        <begin position="144"/>
        <end position="154"/>
    </location>
</feature>
<evidence type="ECO:0000256" key="9">
    <source>
        <dbReference type="HAMAP-Rule" id="MF_00920"/>
    </source>
</evidence>
<keyword evidence="2 9" id="KW-0963">Cytoplasm</keyword>